<organism evidence="1 2">
    <name type="scientific">Pristionchus pacificus</name>
    <name type="common">Parasitic nematode worm</name>
    <dbReference type="NCBI Taxonomy" id="54126"/>
    <lineage>
        <taxon>Eukaryota</taxon>
        <taxon>Metazoa</taxon>
        <taxon>Ecdysozoa</taxon>
        <taxon>Nematoda</taxon>
        <taxon>Chromadorea</taxon>
        <taxon>Rhabditida</taxon>
        <taxon>Rhabditina</taxon>
        <taxon>Diplogasteromorpha</taxon>
        <taxon>Diplogasteroidea</taxon>
        <taxon>Neodiplogasteridae</taxon>
        <taxon>Pristionchus</taxon>
    </lineage>
</organism>
<proteinExistence type="predicted"/>
<reference evidence="1" key="2">
    <citation type="submission" date="2022-06" db="UniProtKB">
        <authorList>
            <consortium name="EnsemblMetazoa"/>
        </authorList>
    </citation>
    <scope>IDENTIFICATION</scope>
    <source>
        <strain evidence="1">PS312</strain>
    </source>
</reference>
<accession>A0A2A6CG42</accession>
<dbReference type="AlphaFoldDB" id="A0A2A6CG42"/>
<dbReference type="OrthoDB" id="5866174at2759"/>
<protein>
    <submittedName>
        <fullName evidence="1">Uncharacterized protein</fullName>
    </submittedName>
</protein>
<sequence>MFKPGKNPFVGVNNDRIRRRPSQFDRALHRFYNEPNRLCNNPVLHAIFIRIYWLIRSIQFRIFYKNDGNYI</sequence>
<dbReference type="EnsemblMetazoa" id="PPA29193.1">
    <property type="protein sequence ID" value="PPA29193.1"/>
    <property type="gene ID" value="WBGene00118747"/>
</dbReference>
<keyword evidence="2" id="KW-1185">Reference proteome</keyword>
<dbReference type="Proteomes" id="UP000005239">
    <property type="component" value="Unassembled WGS sequence"/>
</dbReference>
<gene>
    <name evidence="1" type="primary">WBGene00118747</name>
</gene>
<evidence type="ECO:0000313" key="2">
    <source>
        <dbReference type="Proteomes" id="UP000005239"/>
    </source>
</evidence>
<accession>A0A8R1YI17</accession>
<name>A0A2A6CG42_PRIPA</name>
<reference evidence="2" key="1">
    <citation type="journal article" date="2008" name="Nat. Genet.">
        <title>The Pristionchus pacificus genome provides a unique perspective on nematode lifestyle and parasitism.</title>
        <authorList>
            <person name="Dieterich C."/>
            <person name="Clifton S.W."/>
            <person name="Schuster L.N."/>
            <person name="Chinwalla A."/>
            <person name="Delehaunty K."/>
            <person name="Dinkelacker I."/>
            <person name="Fulton L."/>
            <person name="Fulton R."/>
            <person name="Godfrey J."/>
            <person name="Minx P."/>
            <person name="Mitreva M."/>
            <person name="Roeseler W."/>
            <person name="Tian H."/>
            <person name="Witte H."/>
            <person name="Yang S.P."/>
            <person name="Wilson R.K."/>
            <person name="Sommer R.J."/>
        </authorList>
    </citation>
    <scope>NUCLEOTIDE SEQUENCE [LARGE SCALE GENOMIC DNA]</scope>
    <source>
        <strain evidence="2">PS312</strain>
    </source>
</reference>
<evidence type="ECO:0000313" key="1">
    <source>
        <dbReference type="EnsemblMetazoa" id="PPA29193.1"/>
    </source>
</evidence>